<evidence type="ECO:0000313" key="2">
    <source>
        <dbReference type="EMBL" id="TCC32683.1"/>
    </source>
</evidence>
<dbReference type="InterPro" id="IPR050447">
    <property type="entry name" value="Erg6_SMT_methyltransf"/>
</dbReference>
<dbReference type="InterPro" id="IPR041698">
    <property type="entry name" value="Methyltransf_25"/>
</dbReference>
<gene>
    <name evidence="2" type="ORF">E0H92_31345</name>
</gene>
<comment type="caution">
    <text evidence="2">The sequence shown here is derived from an EMBL/GenBank/DDBJ whole genome shotgun (WGS) entry which is preliminary data.</text>
</comment>
<feature type="domain" description="Methyltransferase" evidence="1">
    <location>
        <begin position="48"/>
        <end position="139"/>
    </location>
</feature>
<name>A0A4R0IH63_9ACTN</name>
<dbReference type="Gene3D" id="3.40.50.150">
    <property type="entry name" value="Vaccinia Virus protein VP39"/>
    <property type="match status" value="1"/>
</dbReference>
<dbReference type="SUPFAM" id="SSF53335">
    <property type="entry name" value="S-adenosyl-L-methionine-dependent methyltransferases"/>
    <property type="match status" value="1"/>
</dbReference>
<dbReference type="Pfam" id="PF13649">
    <property type="entry name" value="Methyltransf_25"/>
    <property type="match status" value="1"/>
</dbReference>
<evidence type="ECO:0000259" key="1">
    <source>
        <dbReference type="Pfam" id="PF13649"/>
    </source>
</evidence>
<proteinExistence type="predicted"/>
<keyword evidence="2" id="KW-0808">Transferase</keyword>
<dbReference type="EMBL" id="SJKC01000005">
    <property type="protein sequence ID" value="TCC32683.1"/>
    <property type="molecule type" value="Genomic_DNA"/>
</dbReference>
<keyword evidence="2" id="KW-0489">Methyltransferase</keyword>
<dbReference type="InterPro" id="IPR029063">
    <property type="entry name" value="SAM-dependent_MTases_sf"/>
</dbReference>
<evidence type="ECO:0000313" key="3">
    <source>
        <dbReference type="Proteomes" id="UP000294225"/>
    </source>
</evidence>
<dbReference type="RefSeq" id="WP_131498805.1">
    <property type="nucleotide sequence ID" value="NZ_SJKC01000005.1"/>
</dbReference>
<dbReference type="PANTHER" id="PTHR44068">
    <property type="entry name" value="ZGC:194242"/>
    <property type="match status" value="1"/>
</dbReference>
<dbReference type="AlphaFoldDB" id="A0A4R0IH63"/>
<dbReference type="GO" id="GO:0008168">
    <property type="term" value="F:methyltransferase activity"/>
    <property type="evidence" value="ECO:0007669"/>
    <property type="project" value="UniProtKB-KW"/>
</dbReference>
<accession>A0A4R0IH63</accession>
<protein>
    <submittedName>
        <fullName evidence="2">Class I SAM-dependent methyltransferase</fullName>
    </submittedName>
</protein>
<sequence>MTADDPKQLVRRGYDALSIRYDEATQADAKYQDWIGTLMARLEPASRVLDIGCGSGVPMARDLTAAGHHVTGVDISEVQIRRAREFVPQAEFVNADAMSLDFDPESFDAAVSLYALIHLPLDEQRQLLHNIATWLRPAGWFLCTTGHREWTGTDDNWLDGGAPMWWSHTDAATNRVWITQAGFTIESEQFVPEGAGGHTLFWARQI</sequence>
<organism evidence="2 3">
    <name type="scientific">Kribbella speibonae</name>
    <dbReference type="NCBI Taxonomy" id="1572660"/>
    <lineage>
        <taxon>Bacteria</taxon>
        <taxon>Bacillati</taxon>
        <taxon>Actinomycetota</taxon>
        <taxon>Actinomycetes</taxon>
        <taxon>Propionibacteriales</taxon>
        <taxon>Kribbellaceae</taxon>
        <taxon>Kribbella</taxon>
    </lineage>
</organism>
<dbReference type="GO" id="GO:0032259">
    <property type="term" value="P:methylation"/>
    <property type="evidence" value="ECO:0007669"/>
    <property type="project" value="UniProtKB-KW"/>
</dbReference>
<reference evidence="2 3" key="1">
    <citation type="submission" date="2019-02" db="EMBL/GenBank/DDBJ databases">
        <title>Kribbella capetownensis sp. nov. and Kribbella speibonae sp. nov., isolated from soil.</title>
        <authorList>
            <person name="Curtis S.M."/>
            <person name="Norton I."/>
            <person name="Everest G.J."/>
            <person name="Meyers P.R."/>
        </authorList>
    </citation>
    <scope>NUCLEOTIDE SEQUENCE [LARGE SCALE GENOMIC DNA]</scope>
    <source>
        <strain evidence="2 3">YM55</strain>
    </source>
</reference>
<dbReference type="PANTHER" id="PTHR44068:SF11">
    <property type="entry name" value="GERANYL DIPHOSPHATE 2-C-METHYLTRANSFERASE"/>
    <property type="match status" value="1"/>
</dbReference>
<dbReference type="Proteomes" id="UP000294225">
    <property type="component" value="Unassembled WGS sequence"/>
</dbReference>
<dbReference type="CDD" id="cd02440">
    <property type="entry name" value="AdoMet_MTases"/>
    <property type="match status" value="1"/>
</dbReference>